<protein>
    <submittedName>
        <fullName evidence="1">Gamma-aminobutyrate permease</fullName>
    </submittedName>
</protein>
<keyword evidence="2" id="KW-1185">Reference proteome</keyword>
<evidence type="ECO:0000313" key="1">
    <source>
        <dbReference type="EMBL" id="GAC42020.1"/>
    </source>
</evidence>
<organism evidence="1 2">
    <name type="scientific">Paenibacillus popilliae ATCC 14706</name>
    <dbReference type="NCBI Taxonomy" id="1212764"/>
    <lineage>
        <taxon>Bacteria</taxon>
        <taxon>Bacillati</taxon>
        <taxon>Bacillota</taxon>
        <taxon>Bacilli</taxon>
        <taxon>Bacillales</taxon>
        <taxon>Paenibacillaceae</taxon>
        <taxon>Paenibacillus</taxon>
    </lineage>
</organism>
<dbReference type="Proteomes" id="UP000029453">
    <property type="component" value="Unassembled WGS sequence"/>
</dbReference>
<proteinExistence type="predicted"/>
<evidence type="ECO:0000313" key="2">
    <source>
        <dbReference type="Proteomes" id="UP000029453"/>
    </source>
</evidence>
<reference evidence="1 2" key="1">
    <citation type="submission" date="2012-10" db="EMBL/GenBank/DDBJ databases">
        <title>Draft Genome Sequence of Paenibacillus popilliae ATCC 14706T.</title>
        <authorList>
            <person name="Iiyama K."/>
            <person name="Mori K."/>
            <person name="Mon H."/>
            <person name="Chieda Y."/>
            <person name="Lee J.M."/>
            <person name="Kusakabe T."/>
            <person name="Tashiro K."/>
            <person name="Asano S."/>
            <person name="Yasunaga-Aoki C."/>
            <person name="Shimizu S."/>
        </authorList>
    </citation>
    <scope>NUCLEOTIDE SEQUENCE [LARGE SCALE GENOMIC DNA]</scope>
    <source>
        <strain evidence="1 2">ATCC 14706</strain>
    </source>
</reference>
<dbReference type="EMBL" id="BALG01000064">
    <property type="protein sequence ID" value="GAC42020.1"/>
    <property type="molecule type" value="Genomic_DNA"/>
</dbReference>
<sequence length="68" mass="7450">MLLQLSVFFPDRSDSIYAKGQFAPWGGFTITADAGRCALERKRRAAAAFGPSFARARPFASDIHSDEV</sequence>
<name>M9LH25_PAEPP</name>
<comment type="caution">
    <text evidence="1">The sequence shown here is derived from an EMBL/GenBank/DDBJ whole genome shotgun (WGS) entry which is preliminary data.</text>
</comment>
<accession>M9LH25</accession>
<dbReference type="AlphaFoldDB" id="M9LH25"/>
<gene>
    <name evidence="1" type="ORF">PPOP_1377</name>
</gene>